<evidence type="ECO:0000256" key="8">
    <source>
        <dbReference type="ARBA" id="ARBA00022833"/>
    </source>
</evidence>
<name>A0ABD0SHN0_LOXSC</name>
<dbReference type="SMART" id="SM00631">
    <property type="entry name" value="Zn_pept"/>
    <property type="match status" value="1"/>
</dbReference>
<keyword evidence="6 12" id="KW-0732">Signal</keyword>
<evidence type="ECO:0000256" key="3">
    <source>
        <dbReference type="ARBA" id="ARBA00022645"/>
    </source>
</evidence>
<dbReference type="GO" id="GO:0006508">
    <property type="term" value="P:proteolysis"/>
    <property type="evidence" value="ECO:0007669"/>
    <property type="project" value="UniProtKB-KW"/>
</dbReference>
<sequence length="436" mass="49814">MCRFSLVLVLVLFSAVSGEQQHDYKGYSVHGVKLQNRADQRFIQTLESKGVDVWNYGHPLDRDALIMLSPEIRTEVLDELDVRDLTHYLHLANVEAALKKHEEEVNEWKSTNSRNSRLFPFQDYSRYAEIDAYLERVAAEHPDIVTLVNAGKSFEGRDIKYVKISTTNFKDTSKPIYFMDAAMHAREWVTPPVALYSIHRLVENLRDQDKDLLENIDWIILPLANPDGYEFSHENVTENRMWRGTRSFNPEVSATCYGADINRNFEPFWGTIGVVHDPCSLIYPGSEAFSEPETRIIRDIMLEHLDRIQIYMDMHSYGNWVTFGFGNETLPDNAVHLQFIGSAMGASMDPLKLPEADLYKVGNSALTMYVTSGCGQDFGQTIGIPFSFTLELPGYGFGFLVPPRFIEHMNSESWEGIATSARLARTYYSARMRSES</sequence>
<reference evidence="14 15" key="1">
    <citation type="submission" date="2024-06" db="EMBL/GenBank/DDBJ databases">
        <title>A chromosome-level genome assembly of beet webworm, Loxostege sticticalis.</title>
        <authorList>
            <person name="Zhang Y."/>
        </authorList>
    </citation>
    <scope>NUCLEOTIDE SEQUENCE [LARGE SCALE GENOMIC DNA]</scope>
    <source>
        <strain evidence="14">AQ028</strain>
        <tissue evidence="14">Male pupae</tissue>
    </source>
</reference>
<keyword evidence="8" id="KW-0862">Zinc</keyword>
<feature type="active site" description="Proton donor/acceptor" evidence="11">
    <location>
        <position position="391"/>
    </location>
</feature>
<feature type="domain" description="Peptidase M14" evidence="13">
    <location>
        <begin position="123"/>
        <end position="424"/>
    </location>
</feature>
<feature type="signal peptide" evidence="12">
    <location>
        <begin position="1"/>
        <end position="18"/>
    </location>
</feature>
<dbReference type="PRINTS" id="PR00765">
    <property type="entry name" value="CRBOXYPTASEA"/>
</dbReference>
<evidence type="ECO:0000256" key="9">
    <source>
        <dbReference type="ARBA" id="ARBA00023049"/>
    </source>
</evidence>
<keyword evidence="4" id="KW-0645">Protease</keyword>
<dbReference type="InterPro" id="IPR000834">
    <property type="entry name" value="Peptidase_M14"/>
</dbReference>
<comment type="similarity">
    <text evidence="2 11">Belongs to the peptidase M14 family.</text>
</comment>
<dbReference type="Pfam" id="PF00246">
    <property type="entry name" value="Peptidase_M14"/>
    <property type="match status" value="1"/>
</dbReference>
<dbReference type="Gene3D" id="3.40.630.10">
    <property type="entry name" value="Zn peptidases"/>
    <property type="match status" value="1"/>
</dbReference>
<gene>
    <name evidence="14" type="ORF">ABMA28_008567</name>
</gene>
<evidence type="ECO:0000259" key="13">
    <source>
        <dbReference type="PROSITE" id="PS52035"/>
    </source>
</evidence>
<dbReference type="SUPFAM" id="SSF53187">
    <property type="entry name" value="Zn-dependent exopeptidases"/>
    <property type="match status" value="1"/>
</dbReference>
<keyword evidence="7" id="KW-0378">Hydrolase</keyword>
<keyword evidence="5" id="KW-0479">Metal-binding</keyword>
<evidence type="ECO:0000256" key="7">
    <source>
        <dbReference type="ARBA" id="ARBA00022801"/>
    </source>
</evidence>
<evidence type="ECO:0000256" key="1">
    <source>
        <dbReference type="ARBA" id="ARBA00001947"/>
    </source>
</evidence>
<evidence type="ECO:0000256" key="6">
    <source>
        <dbReference type="ARBA" id="ARBA00022729"/>
    </source>
</evidence>
<dbReference type="SUPFAM" id="SSF54897">
    <property type="entry name" value="Protease propeptides/inhibitors"/>
    <property type="match status" value="1"/>
</dbReference>
<dbReference type="EMBL" id="JBEDNZ010000022">
    <property type="protein sequence ID" value="KAL0818026.1"/>
    <property type="molecule type" value="Genomic_DNA"/>
</dbReference>
<keyword evidence="10" id="KW-1015">Disulfide bond</keyword>
<keyword evidence="3" id="KW-0121">Carboxypeptidase</keyword>
<dbReference type="GO" id="GO:0046872">
    <property type="term" value="F:metal ion binding"/>
    <property type="evidence" value="ECO:0007669"/>
    <property type="project" value="UniProtKB-KW"/>
</dbReference>
<dbReference type="FunFam" id="3.40.630.10:FF:000084">
    <property type="entry name" value="Carboxypeptidase B2"/>
    <property type="match status" value="1"/>
</dbReference>
<evidence type="ECO:0000256" key="10">
    <source>
        <dbReference type="ARBA" id="ARBA00023157"/>
    </source>
</evidence>
<comment type="cofactor">
    <cofactor evidence="1">
        <name>Zn(2+)</name>
        <dbReference type="ChEBI" id="CHEBI:29105"/>
    </cofactor>
</comment>
<dbReference type="Gene3D" id="3.30.70.340">
    <property type="entry name" value="Metallocarboxypeptidase-like"/>
    <property type="match status" value="1"/>
</dbReference>
<accession>A0ABD0SHN0</accession>
<dbReference type="GO" id="GO:0008237">
    <property type="term" value="F:metallopeptidase activity"/>
    <property type="evidence" value="ECO:0007669"/>
    <property type="project" value="UniProtKB-KW"/>
</dbReference>
<dbReference type="InterPro" id="IPR036990">
    <property type="entry name" value="M14A-like_propep"/>
</dbReference>
<evidence type="ECO:0000256" key="11">
    <source>
        <dbReference type="PROSITE-ProRule" id="PRU01379"/>
    </source>
</evidence>
<evidence type="ECO:0000256" key="2">
    <source>
        <dbReference type="ARBA" id="ARBA00005988"/>
    </source>
</evidence>
<evidence type="ECO:0000256" key="5">
    <source>
        <dbReference type="ARBA" id="ARBA00022723"/>
    </source>
</evidence>
<organism evidence="14 15">
    <name type="scientific">Loxostege sticticalis</name>
    <name type="common">Beet webworm moth</name>
    <dbReference type="NCBI Taxonomy" id="481309"/>
    <lineage>
        <taxon>Eukaryota</taxon>
        <taxon>Metazoa</taxon>
        <taxon>Ecdysozoa</taxon>
        <taxon>Arthropoda</taxon>
        <taxon>Hexapoda</taxon>
        <taxon>Insecta</taxon>
        <taxon>Pterygota</taxon>
        <taxon>Neoptera</taxon>
        <taxon>Endopterygota</taxon>
        <taxon>Lepidoptera</taxon>
        <taxon>Glossata</taxon>
        <taxon>Ditrysia</taxon>
        <taxon>Pyraloidea</taxon>
        <taxon>Crambidae</taxon>
        <taxon>Pyraustinae</taxon>
        <taxon>Loxostege</taxon>
    </lineage>
</organism>
<feature type="chain" id="PRO_5044884039" description="Peptidase M14 domain-containing protein" evidence="12">
    <location>
        <begin position="19"/>
        <end position="436"/>
    </location>
</feature>
<keyword evidence="9" id="KW-0482">Metalloprotease</keyword>
<evidence type="ECO:0000313" key="15">
    <source>
        <dbReference type="Proteomes" id="UP001549921"/>
    </source>
</evidence>
<evidence type="ECO:0000313" key="14">
    <source>
        <dbReference type="EMBL" id="KAL0818026.1"/>
    </source>
</evidence>
<dbReference type="PANTHER" id="PTHR11705">
    <property type="entry name" value="PROTEASE FAMILY M14 CARBOXYPEPTIDASE A,B"/>
    <property type="match status" value="1"/>
</dbReference>
<dbReference type="PROSITE" id="PS52035">
    <property type="entry name" value="PEPTIDASE_M14"/>
    <property type="match status" value="1"/>
</dbReference>
<evidence type="ECO:0000256" key="4">
    <source>
        <dbReference type="ARBA" id="ARBA00022670"/>
    </source>
</evidence>
<dbReference type="Proteomes" id="UP001549921">
    <property type="component" value="Unassembled WGS sequence"/>
</dbReference>
<dbReference type="PANTHER" id="PTHR11705:SF140">
    <property type="entry name" value="FI02848P-RELATED"/>
    <property type="match status" value="1"/>
</dbReference>
<comment type="caution">
    <text evidence="14">The sequence shown here is derived from an EMBL/GenBank/DDBJ whole genome shotgun (WGS) entry which is preliminary data.</text>
</comment>
<protein>
    <recommendedName>
        <fullName evidence="13">Peptidase M14 domain-containing protein</fullName>
    </recommendedName>
</protein>
<evidence type="ECO:0000256" key="12">
    <source>
        <dbReference type="SAM" id="SignalP"/>
    </source>
</evidence>
<proteinExistence type="inferred from homology"/>
<dbReference type="AlphaFoldDB" id="A0ABD0SHN0"/>
<dbReference type="GO" id="GO:0004180">
    <property type="term" value="F:carboxypeptidase activity"/>
    <property type="evidence" value="ECO:0007669"/>
    <property type="project" value="UniProtKB-KW"/>
</dbReference>